<sequence>MGVNGESRLSSQPEAAPTGSGAISVPDGSGEDTSSRGTLDSFIPPPKDFEGRNNPFHNLAPSIAPTSSPASLEPNPMQAGTTLRSSCEDRSQRNQRPVEAATEGAAGNPGNGIGATATVPASTPYYLGGLPPCFQPNNHHLPHSGKIAKVNMQKASEYGRSMDAMKDLCVEAFGKFSPELWRKHIRHTKKIEDYYWEKDKLFVFNPQVEPVAGTFSFPQGHNHAAAVLSGLVPCIRPAKRQLSEKDIRISKSGEVKRRRFRRRLPFDAAAAAAAAAAAGKKKLPLPRAAANLFLGGAVPNGCLNPLTPSASGRSPDPIILPCSTPSSPSSGNRVAYALRGRSSDGSRASTGQSGIEGPANRNPPEISLDELKSSVNIYFGAANRIASGEKFAVLARRVSPGGKAQYLIEWEGHPAT</sequence>
<dbReference type="GO" id="GO:0005634">
    <property type="term" value="C:nucleus"/>
    <property type="evidence" value="ECO:0007669"/>
    <property type="project" value="UniProtKB-SubCell"/>
</dbReference>
<evidence type="ECO:0000256" key="2">
    <source>
        <dbReference type="ARBA" id="ARBA00022737"/>
    </source>
</evidence>
<protein>
    <recommendedName>
        <fullName evidence="6">Polycomb-like MTF2 factor 2 C-terminal domain-containing protein</fullName>
    </recommendedName>
</protein>
<keyword evidence="8" id="KW-1185">Reference proteome</keyword>
<organism evidence="7 8">
    <name type="scientific">Ladona fulva</name>
    <name type="common">Scarce chaser dragonfly</name>
    <name type="synonym">Libellula fulva</name>
    <dbReference type="NCBI Taxonomy" id="123851"/>
    <lineage>
        <taxon>Eukaryota</taxon>
        <taxon>Metazoa</taxon>
        <taxon>Ecdysozoa</taxon>
        <taxon>Arthropoda</taxon>
        <taxon>Hexapoda</taxon>
        <taxon>Insecta</taxon>
        <taxon>Pterygota</taxon>
        <taxon>Palaeoptera</taxon>
        <taxon>Odonata</taxon>
        <taxon>Epiprocta</taxon>
        <taxon>Anisoptera</taxon>
        <taxon>Libelluloidea</taxon>
        <taxon>Libellulidae</taxon>
        <taxon>Ladona</taxon>
    </lineage>
</organism>
<dbReference type="Pfam" id="PF14061">
    <property type="entry name" value="Mtf2_C"/>
    <property type="match status" value="1"/>
</dbReference>
<dbReference type="GO" id="GO:0006325">
    <property type="term" value="P:chromatin organization"/>
    <property type="evidence" value="ECO:0007669"/>
    <property type="project" value="UniProtKB-KW"/>
</dbReference>
<comment type="caution">
    <text evidence="7">The sequence shown here is derived from an EMBL/GenBank/DDBJ whole genome shotgun (WGS) entry which is preliminary data.</text>
</comment>
<feature type="compositionally biased region" description="Polar residues" evidence="5">
    <location>
        <begin position="343"/>
        <end position="353"/>
    </location>
</feature>
<reference evidence="7" key="1">
    <citation type="submission" date="2013-04" db="EMBL/GenBank/DDBJ databases">
        <authorList>
            <person name="Qu J."/>
            <person name="Murali S.C."/>
            <person name="Bandaranaike D."/>
            <person name="Bellair M."/>
            <person name="Blankenburg K."/>
            <person name="Chao H."/>
            <person name="Dinh H."/>
            <person name="Doddapaneni H."/>
            <person name="Downs B."/>
            <person name="Dugan-Rocha S."/>
            <person name="Elkadiri S."/>
            <person name="Gnanaolivu R.D."/>
            <person name="Hernandez B."/>
            <person name="Javaid M."/>
            <person name="Jayaseelan J.C."/>
            <person name="Lee S."/>
            <person name="Li M."/>
            <person name="Ming W."/>
            <person name="Munidasa M."/>
            <person name="Muniz J."/>
            <person name="Nguyen L."/>
            <person name="Ongeri F."/>
            <person name="Osuji N."/>
            <person name="Pu L.-L."/>
            <person name="Puazo M."/>
            <person name="Qu C."/>
            <person name="Quiroz J."/>
            <person name="Raj R."/>
            <person name="Weissenberger G."/>
            <person name="Xin Y."/>
            <person name="Zou X."/>
            <person name="Han Y."/>
            <person name="Richards S."/>
            <person name="Worley K."/>
            <person name="Muzny D."/>
            <person name="Gibbs R."/>
        </authorList>
    </citation>
    <scope>NUCLEOTIDE SEQUENCE</scope>
    <source>
        <strain evidence="7">Sampled in the wild</strain>
    </source>
</reference>
<dbReference type="AlphaFoldDB" id="A0A8K0P5W4"/>
<evidence type="ECO:0000256" key="1">
    <source>
        <dbReference type="ARBA" id="ARBA00004123"/>
    </source>
</evidence>
<reference evidence="7" key="2">
    <citation type="submission" date="2017-10" db="EMBL/GenBank/DDBJ databases">
        <title>Ladona fulva Genome sequencing and assembly.</title>
        <authorList>
            <person name="Murali S."/>
            <person name="Richards S."/>
            <person name="Bandaranaike D."/>
            <person name="Bellair M."/>
            <person name="Blankenburg K."/>
            <person name="Chao H."/>
            <person name="Dinh H."/>
            <person name="Doddapaneni H."/>
            <person name="Dugan-Rocha S."/>
            <person name="Elkadiri S."/>
            <person name="Gnanaolivu R."/>
            <person name="Hernandez B."/>
            <person name="Skinner E."/>
            <person name="Javaid M."/>
            <person name="Lee S."/>
            <person name="Li M."/>
            <person name="Ming W."/>
            <person name="Munidasa M."/>
            <person name="Muniz J."/>
            <person name="Nguyen L."/>
            <person name="Hughes D."/>
            <person name="Osuji N."/>
            <person name="Pu L.-L."/>
            <person name="Puazo M."/>
            <person name="Qu C."/>
            <person name="Quiroz J."/>
            <person name="Raj R."/>
            <person name="Weissenberger G."/>
            <person name="Xin Y."/>
            <person name="Zou X."/>
            <person name="Han Y."/>
            <person name="Worley K."/>
            <person name="Muzny D."/>
            <person name="Gibbs R."/>
        </authorList>
    </citation>
    <scope>NUCLEOTIDE SEQUENCE</scope>
    <source>
        <strain evidence="7">Sampled in the wild</strain>
    </source>
</reference>
<evidence type="ECO:0000313" key="8">
    <source>
        <dbReference type="Proteomes" id="UP000792457"/>
    </source>
</evidence>
<name>A0A8K0P5W4_LADFU</name>
<feature type="domain" description="Polycomb-like MTF2 factor 2 C-terminal" evidence="6">
    <location>
        <begin position="368"/>
        <end position="413"/>
    </location>
</feature>
<keyword evidence="3" id="KW-0156">Chromatin regulator</keyword>
<feature type="compositionally biased region" description="Low complexity" evidence="5">
    <location>
        <begin position="60"/>
        <end position="71"/>
    </location>
</feature>
<dbReference type="Proteomes" id="UP000792457">
    <property type="component" value="Unassembled WGS sequence"/>
</dbReference>
<dbReference type="EMBL" id="KZ308791">
    <property type="protein sequence ID" value="KAG8234247.1"/>
    <property type="molecule type" value="Genomic_DNA"/>
</dbReference>
<evidence type="ECO:0000313" key="7">
    <source>
        <dbReference type="EMBL" id="KAG8234247.1"/>
    </source>
</evidence>
<feature type="compositionally biased region" description="Polar residues" evidence="5">
    <location>
        <begin position="323"/>
        <end position="332"/>
    </location>
</feature>
<accession>A0A8K0P5W4</accession>
<keyword evidence="4" id="KW-0539">Nucleus</keyword>
<proteinExistence type="predicted"/>
<feature type="region of interest" description="Disordered" evidence="5">
    <location>
        <begin position="1"/>
        <end position="115"/>
    </location>
</feature>
<keyword evidence="2" id="KW-0677">Repeat</keyword>
<dbReference type="InterPro" id="IPR025894">
    <property type="entry name" value="Mtf2_C_dom"/>
</dbReference>
<evidence type="ECO:0000256" key="5">
    <source>
        <dbReference type="SAM" id="MobiDB-lite"/>
    </source>
</evidence>
<comment type="subcellular location">
    <subcellularLocation>
        <location evidence="1">Nucleus</location>
    </subcellularLocation>
</comment>
<feature type="region of interest" description="Disordered" evidence="5">
    <location>
        <begin position="313"/>
        <end position="365"/>
    </location>
</feature>
<evidence type="ECO:0000256" key="4">
    <source>
        <dbReference type="ARBA" id="ARBA00023242"/>
    </source>
</evidence>
<evidence type="ECO:0000259" key="6">
    <source>
        <dbReference type="Pfam" id="PF14061"/>
    </source>
</evidence>
<gene>
    <name evidence="7" type="ORF">J437_LFUL007754</name>
</gene>
<evidence type="ECO:0000256" key="3">
    <source>
        <dbReference type="ARBA" id="ARBA00022853"/>
    </source>
</evidence>
<dbReference type="OrthoDB" id="2266637at2759"/>